<dbReference type="GeneID" id="301143361"/>
<name>A0ABU6NUV0_9BACI</name>
<gene>
    <name evidence="2" type="ORF">P9271_06210</name>
</gene>
<feature type="transmembrane region" description="Helical" evidence="1">
    <location>
        <begin position="31"/>
        <end position="53"/>
    </location>
</feature>
<protein>
    <submittedName>
        <fullName evidence="2">DUF2759 domain-containing protein</fullName>
    </submittedName>
</protein>
<evidence type="ECO:0000313" key="2">
    <source>
        <dbReference type="EMBL" id="MED4400924.1"/>
    </source>
</evidence>
<dbReference type="InterPro" id="IPR024490">
    <property type="entry name" value="DUF2759"/>
</dbReference>
<organism evidence="2 3">
    <name type="scientific">Metabacillus fastidiosus</name>
    <dbReference type="NCBI Taxonomy" id="1458"/>
    <lineage>
        <taxon>Bacteria</taxon>
        <taxon>Bacillati</taxon>
        <taxon>Bacillota</taxon>
        <taxon>Bacilli</taxon>
        <taxon>Bacillales</taxon>
        <taxon>Bacillaceae</taxon>
        <taxon>Metabacillus</taxon>
    </lineage>
</organism>
<keyword evidence="1" id="KW-1133">Transmembrane helix</keyword>
<comment type="caution">
    <text evidence="2">The sequence shown here is derived from an EMBL/GenBank/DDBJ whole genome shotgun (WGS) entry which is preliminary data.</text>
</comment>
<keyword evidence="3" id="KW-1185">Reference proteome</keyword>
<keyword evidence="1" id="KW-0472">Membrane</keyword>
<evidence type="ECO:0000256" key="1">
    <source>
        <dbReference type="SAM" id="Phobius"/>
    </source>
</evidence>
<dbReference type="Proteomes" id="UP001342826">
    <property type="component" value="Unassembled WGS sequence"/>
</dbReference>
<evidence type="ECO:0000313" key="3">
    <source>
        <dbReference type="Proteomes" id="UP001342826"/>
    </source>
</evidence>
<accession>A0ABU6NUV0</accession>
<dbReference type="Pfam" id="PF10958">
    <property type="entry name" value="DUF2759"/>
    <property type="match status" value="1"/>
</dbReference>
<proteinExistence type="predicted"/>
<sequence>MGLVIIFLLVALLAIFGLVRSIKDKNLLGAFFAFGSLAVFGWFAIMTIIYNGFPVAH</sequence>
<dbReference type="EMBL" id="JARTFS010000005">
    <property type="protein sequence ID" value="MED4400924.1"/>
    <property type="molecule type" value="Genomic_DNA"/>
</dbReference>
<dbReference type="RefSeq" id="WP_082799821.1">
    <property type="nucleotide sequence ID" value="NZ_JARTFQ010000007.1"/>
</dbReference>
<reference evidence="2 3" key="1">
    <citation type="submission" date="2023-03" db="EMBL/GenBank/DDBJ databases">
        <title>Bacillus Genome Sequencing.</title>
        <authorList>
            <person name="Dunlap C."/>
        </authorList>
    </citation>
    <scope>NUCLEOTIDE SEQUENCE [LARGE SCALE GENOMIC DNA]</scope>
    <source>
        <strain evidence="2 3">NRS-1717</strain>
    </source>
</reference>
<keyword evidence="1" id="KW-0812">Transmembrane</keyword>